<reference evidence="4 5" key="1">
    <citation type="submission" date="2023-10" db="EMBL/GenBank/DDBJ databases">
        <title>Chromosome-scale genome assembly provides insights into flower coloration mechanisms of Canna indica.</title>
        <authorList>
            <person name="Li C."/>
        </authorList>
    </citation>
    <scope>NUCLEOTIDE SEQUENCE [LARGE SCALE GENOMIC DNA]</scope>
    <source>
        <tissue evidence="4">Flower</tissue>
    </source>
</reference>
<dbReference type="EMBL" id="CP136891">
    <property type="protein sequence ID" value="WOK97027.1"/>
    <property type="molecule type" value="Genomic_DNA"/>
</dbReference>
<keyword evidence="5" id="KW-1185">Reference proteome</keyword>
<dbReference type="GO" id="GO:0007389">
    <property type="term" value="P:pattern specification process"/>
    <property type="evidence" value="ECO:0007669"/>
    <property type="project" value="TreeGrafter"/>
</dbReference>
<dbReference type="Proteomes" id="UP001327560">
    <property type="component" value="Chromosome 2"/>
</dbReference>
<evidence type="ECO:0000313" key="5">
    <source>
        <dbReference type="Proteomes" id="UP001327560"/>
    </source>
</evidence>
<dbReference type="InterPro" id="IPR055315">
    <property type="entry name" value="Cramped-like"/>
</dbReference>
<protein>
    <recommendedName>
        <fullName evidence="6">TSL-kinase interacting protein 1</fullName>
    </recommendedName>
</protein>
<gene>
    <name evidence="4" type="ORF">Cni_G05735</name>
</gene>
<keyword evidence="2" id="KW-0539">Nucleus</keyword>
<proteinExistence type="predicted"/>
<dbReference type="GO" id="GO:0003677">
    <property type="term" value="F:DNA binding"/>
    <property type="evidence" value="ECO:0007669"/>
    <property type="project" value="UniProtKB-KW"/>
</dbReference>
<dbReference type="PANTHER" id="PTHR21677">
    <property type="entry name" value="CRAMPED PROTEIN"/>
    <property type="match status" value="1"/>
</dbReference>
<accession>A0AAQ3Q5P0</accession>
<dbReference type="GO" id="GO:0005634">
    <property type="term" value="C:nucleus"/>
    <property type="evidence" value="ECO:0007669"/>
    <property type="project" value="TreeGrafter"/>
</dbReference>
<dbReference type="PANTHER" id="PTHR21677:SF1">
    <property type="entry name" value="PROTEIN CRAMPED-LIKE"/>
    <property type="match status" value="1"/>
</dbReference>
<evidence type="ECO:0000313" key="4">
    <source>
        <dbReference type="EMBL" id="WOK97027.1"/>
    </source>
</evidence>
<evidence type="ECO:0000256" key="3">
    <source>
        <dbReference type="SAM" id="MobiDB-lite"/>
    </source>
</evidence>
<dbReference type="GO" id="GO:0003682">
    <property type="term" value="F:chromatin binding"/>
    <property type="evidence" value="ECO:0007669"/>
    <property type="project" value="InterPro"/>
</dbReference>
<evidence type="ECO:0000256" key="2">
    <source>
        <dbReference type="ARBA" id="ARBA00023242"/>
    </source>
</evidence>
<name>A0AAQ3Q5P0_9LILI</name>
<dbReference type="AlphaFoldDB" id="A0AAQ3Q5P0"/>
<evidence type="ECO:0000256" key="1">
    <source>
        <dbReference type="ARBA" id="ARBA00023125"/>
    </source>
</evidence>
<keyword evidence="1" id="KW-0238">DNA-binding</keyword>
<evidence type="ECO:0008006" key="6">
    <source>
        <dbReference type="Google" id="ProtNLM"/>
    </source>
</evidence>
<organism evidence="4 5">
    <name type="scientific">Canna indica</name>
    <name type="common">Indian-shot</name>
    <dbReference type="NCBI Taxonomy" id="4628"/>
    <lineage>
        <taxon>Eukaryota</taxon>
        <taxon>Viridiplantae</taxon>
        <taxon>Streptophyta</taxon>
        <taxon>Embryophyta</taxon>
        <taxon>Tracheophyta</taxon>
        <taxon>Spermatophyta</taxon>
        <taxon>Magnoliopsida</taxon>
        <taxon>Liliopsida</taxon>
        <taxon>Zingiberales</taxon>
        <taxon>Cannaceae</taxon>
        <taxon>Canna</taxon>
    </lineage>
</organism>
<feature type="region of interest" description="Disordered" evidence="3">
    <location>
        <begin position="1"/>
        <end position="43"/>
    </location>
</feature>
<sequence>MKASCHQHRSPNSGTKNGLGCNKSGIKTTKQKRKITGKKSPGLGGELLTSIQSHHLKTQDAQACFLETAPGEFKSVQGQGQLQDSCGKIKLQLFPIDEDTRKRLQKDNHNPYLELTLTTRKKISSVVKHLNMKWDSSKLASGELMLFPYSICLDNLVNSRRWTLVDSDITTADVHASLGSPAIFQLRYGWFSNLEQTTCQASPTPASCNILKSDNDCDKNITYDDKLLCSISSKEHELFPMDDSAKDGVGTPFISEETIKNEGEQNDGRSDNMPWVDCLSNMSFGAILSEVSDTPTVNPCHQLPAQNSNLQQIPINCDSFDAAIAAFMARSQSTNPYTRMSHSSILEAEDTCHAFPYAKATSSNKDPASCRYPPVTVRCDNMRGSQVEQASSDNVCPVPATNLEHRGKFDACLEPESGLQSHPQDRLSEDLNAQSELQTEDPCNGSNQFGGTNLILSDSLGPVEFVAPCSKETNDGETIGLDGLIASSMDAFQNFSIF</sequence>